<name>K2P1J4_9HYPH</name>
<gene>
    <name evidence="2" type="ORF">NA8A_04360</name>
</gene>
<dbReference type="Gene3D" id="3.40.50.620">
    <property type="entry name" value="HUPs"/>
    <property type="match status" value="1"/>
</dbReference>
<dbReference type="PANTHER" id="PTHR43196:SF2">
    <property type="entry name" value="PHOSPHOADENOSINE PHOSPHOSULFATE REDUCTASE"/>
    <property type="match status" value="1"/>
</dbReference>
<dbReference type="OrthoDB" id="9774475at2"/>
<dbReference type="Pfam" id="PF01507">
    <property type="entry name" value="PAPS_reduct"/>
    <property type="match status" value="1"/>
</dbReference>
<dbReference type="GO" id="GO:0003824">
    <property type="term" value="F:catalytic activity"/>
    <property type="evidence" value="ECO:0007669"/>
    <property type="project" value="InterPro"/>
</dbReference>
<dbReference type="InterPro" id="IPR002500">
    <property type="entry name" value="PAPS_reduct_dom"/>
</dbReference>
<dbReference type="PANTHER" id="PTHR43196">
    <property type="entry name" value="SULFATE ADENYLYLTRANSFERASE SUBUNIT 2"/>
    <property type="match status" value="1"/>
</dbReference>
<dbReference type="STRING" id="721133.SAMN05216176_101440"/>
<reference evidence="2 3" key="1">
    <citation type="journal article" date="2012" name="J. Bacteriol.">
        <title>Genome Sequence of Nitratireductor indicus Type Strain C115.</title>
        <authorList>
            <person name="Lai Q."/>
            <person name="Li G."/>
            <person name="Yu Z."/>
            <person name="Shao Z."/>
        </authorList>
    </citation>
    <scope>NUCLEOTIDE SEQUENCE [LARGE SCALE GENOMIC DNA]</scope>
    <source>
        <strain evidence="2 3">C115</strain>
    </source>
</reference>
<dbReference type="PATRIC" id="fig|1231190.3.peg.911"/>
<feature type="domain" description="Phosphoadenosine phosphosulphate reductase" evidence="1">
    <location>
        <begin position="37"/>
        <end position="222"/>
    </location>
</feature>
<dbReference type="InterPro" id="IPR050128">
    <property type="entry name" value="Sulfate_adenylyltrnsfr_sub2"/>
</dbReference>
<dbReference type="RefSeq" id="WP_009756148.1">
    <property type="nucleotide sequence ID" value="NZ_AMSI01000002.1"/>
</dbReference>
<dbReference type="InterPro" id="IPR014729">
    <property type="entry name" value="Rossmann-like_a/b/a_fold"/>
</dbReference>
<proteinExistence type="predicted"/>
<keyword evidence="3" id="KW-1185">Reference proteome</keyword>
<evidence type="ECO:0000313" key="3">
    <source>
        <dbReference type="Proteomes" id="UP000007374"/>
    </source>
</evidence>
<evidence type="ECO:0000313" key="2">
    <source>
        <dbReference type="EMBL" id="EKF44014.1"/>
    </source>
</evidence>
<protein>
    <submittedName>
        <fullName evidence="2">Phosphoadenosine phosphosulfate reductase</fullName>
    </submittedName>
</protein>
<dbReference type="eggNOG" id="COG0175">
    <property type="taxonomic scope" value="Bacteria"/>
</dbReference>
<dbReference type="SUPFAM" id="SSF52402">
    <property type="entry name" value="Adenine nucleotide alpha hydrolases-like"/>
    <property type="match status" value="1"/>
</dbReference>
<dbReference type="AlphaFoldDB" id="K2P1J4"/>
<sequence>MWQPTLFEGSKRLAYDDAIELTLQSLQAYGPQHDHWAIAWSGGKDSSALLTLIVHLIEVGRIVPPKSLTVFYADTRQELPPLAIAALQIMEQLRERGIRVEVVMAPLDKRFLVYILGRGVPPPNNNTLRWCTRQIKIDPMAAALEARLADLPGNILMLTGVRQGESAVRDSRIVMSCGKDGAECGQGWYQQILPNAKGIRGRIATLAPLLHWRVCNVWDWLRIYAPMKDYGGWATAVIADAYGGDEAEEKNARTGCAGCPLASKDLALDTIVAMPQWEYLAPLKWLKPLYRRLRLPENRLRKPGAERLKDGSIAANPQRMGPITLDARLKGLDTVLSIQWTINRFAKHIDRPTIDLLSAEEEARIRELISARTWPQGWNGDEPTADIPLDAVFPDGTVQPLLIGTQI</sequence>
<accession>K2P1J4</accession>
<comment type="caution">
    <text evidence="2">The sequence shown here is derived from an EMBL/GenBank/DDBJ whole genome shotgun (WGS) entry which is preliminary data.</text>
</comment>
<dbReference type="EMBL" id="AMSI01000002">
    <property type="protein sequence ID" value="EKF44014.1"/>
    <property type="molecule type" value="Genomic_DNA"/>
</dbReference>
<evidence type="ECO:0000259" key="1">
    <source>
        <dbReference type="Pfam" id="PF01507"/>
    </source>
</evidence>
<dbReference type="Proteomes" id="UP000007374">
    <property type="component" value="Unassembled WGS sequence"/>
</dbReference>
<organism evidence="2 3">
    <name type="scientific">Nitratireductor indicus C115</name>
    <dbReference type="NCBI Taxonomy" id="1231190"/>
    <lineage>
        <taxon>Bacteria</taxon>
        <taxon>Pseudomonadati</taxon>
        <taxon>Pseudomonadota</taxon>
        <taxon>Alphaproteobacteria</taxon>
        <taxon>Hyphomicrobiales</taxon>
        <taxon>Phyllobacteriaceae</taxon>
        <taxon>Nitratireductor</taxon>
    </lineage>
</organism>